<dbReference type="GO" id="GO:0140359">
    <property type="term" value="F:ABC-type transporter activity"/>
    <property type="evidence" value="ECO:0007669"/>
    <property type="project" value="InterPro"/>
</dbReference>
<keyword evidence="8 9" id="KW-0472">Membrane</keyword>
<dbReference type="InterPro" id="IPR027417">
    <property type="entry name" value="P-loop_NTPase"/>
</dbReference>
<reference evidence="12 13" key="1">
    <citation type="submission" date="2021-05" db="EMBL/GenBank/DDBJ databases">
        <title>The draft genome of Geobacter pelophilus DSM 12255.</title>
        <authorList>
            <person name="Xu Z."/>
            <person name="Masuda Y."/>
            <person name="Itoh H."/>
            <person name="Senoo K."/>
        </authorList>
    </citation>
    <scope>NUCLEOTIDE SEQUENCE [LARGE SCALE GENOMIC DNA]</scope>
    <source>
        <strain evidence="12 13">DSM 12255</strain>
    </source>
</reference>
<evidence type="ECO:0000256" key="3">
    <source>
        <dbReference type="ARBA" id="ARBA00022475"/>
    </source>
</evidence>
<evidence type="ECO:0000256" key="8">
    <source>
        <dbReference type="ARBA" id="ARBA00023136"/>
    </source>
</evidence>
<feature type="domain" description="ABC transporter" evidence="10">
    <location>
        <begin position="362"/>
        <end position="600"/>
    </location>
</feature>
<dbReference type="Gene3D" id="3.40.50.300">
    <property type="entry name" value="P-loop containing nucleotide triphosphate hydrolases"/>
    <property type="match status" value="1"/>
</dbReference>
<evidence type="ECO:0000259" key="10">
    <source>
        <dbReference type="PROSITE" id="PS50893"/>
    </source>
</evidence>
<dbReference type="AlphaFoldDB" id="A0AAW4KWV9"/>
<dbReference type="SMART" id="SM00382">
    <property type="entry name" value="AAA"/>
    <property type="match status" value="1"/>
</dbReference>
<keyword evidence="13" id="KW-1185">Reference proteome</keyword>
<keyword evidence="6 12" id="KW-0067">ATP-binding</keyword>
<evidence type="ECO:0000256" key="7">
    <source>
        <dbReference type="ARBA" id="ARBA00022989"/>
    </source>
</evidence>
<organism evidence="12 13">
    <name type="scientific">Geoanaerobacter pelophilus</name>
    <dbReference type="NCBI Taxonomy" id="60036"/>
    <lineage>
        <taxon>Bacteria</taxon>
        <taxon>Pseudomonadati</taxon>
        <taxon>Thermodesulfobacteriota</taxon>
        <taxon>Desulfuromonadia</taxon>
        <taxon>Geobacterales</taxon>
        <taxon>Geobacteraceae</taxon>
        <taxon>Geoanaerobacter</taxon>
    </lineage>
</organism>
<keyword evidence="3" id="KW-1003">Cell membrane</keyword>
<evidence type="ECO:0000313" key="13">
    <source>
        <dbReference type="Proteomes" id="UP000811899"/>
    </source>
</evidence>
<name>A0AAW4KWV9_9BACT</name>
<keyword evidence="5" id="KW-0547">Nucleotide-binding</keyword>
<dbReference type="GO" id="GO:0005524">
    <property type="term" value="F:ATP binding"/>
    <property type="evidence" value="ECO:0007669"/>
    <property type="project" value="UniProtKB-KW"/>
</dbReference>
<dbReference type="GO" id="GO:0034040">
    <property type="term" value="F:ATPase-coupled lipid transmembrane transporter activity"/>
    <property type="evidence" value="ECO:0007669"/>
    <property type="project" value="TreeGrafter"/>
</dbReference>
<dbReference type="InterPro" id="IPR011527">
    <property type="entry name" value="ABC1_TM_dom"/>
</dbReference>
<dbReference type="EMBL" id="JAHCVJ010000001">
    <property type="protein sequence ID" value="MBT0663028.1"/>
    <property type="molecule type" value="Genomic_DNA"/>
</dbReference>
<dbReference type="PROSITE" id="PS00211">
    <property type="entry name" value="ABC_TRANSPORTER_1"/>
    <property type="match status" value="1"/>
</dbReference>
<dbReference type="InterPro" id="IPR017871">
    <property type="entry name" value="ABC_transporter-like_CS"/>
</dbReference>
<evidence type="ECO:0000259" key="11">
    <source>
        <dbReference type="PROSITE" id="PS50929"/>
    </source>
</evidence>
<dbReference type="Proteomes" id="UP000811899">
    <property type="component" value="Unassembled WGS sequence"/>
</dbReference>
<dbReference type="SUPFAM" id="SSF90123">
    <property type="entry name" value="ABC transporter transmembrane region"/>
    <property type="match status" value="1"/>
</dbReference>
<dbReference type="PROSITE" id="PS50893">
    <property type="entry name" value="ABC_TRANSPORTER_2"/>
    <property type="match status" value="1"/>
</dbReference>
<proteinExistence type="predicted"/>
<dbReference type="InterPro" id="IPR036640">
    <property type="entry name" value="ABC1_TM_sf"/>
</dbReference>
<comment type="subcellular location">
    <subcellularLocation>
        <location evidence="1">Cell membrane</location>
        <topology evidence="1">Multi-pass membrane protein</topology>
    </subcellularLocation>
</comment>
<feature type="transmembrane region" description="Helical" evidence="9">
    <location>
        <begin position="268"/>
        <end position="286"/>
    </location>
</feature>
<dbReference type="RefSeq" id="WP_214169805.1">
    <property type="nucleotide sequence ID" value="NZ_JAHCVJ010000001.1"/>
</dbReference>
<dbReference type="Pfam" id="PF00005">
    <property type="entry name" value="ABC_tran"/>
    <property type="match status" value="1"/>
</dbReference>
<keyword evidence="7 9" id="KW-1133">Transmembrane helix</keyword>
<evidence type="ECO:0000256" key="4">
    <source>
        <dbReference type="ARBA" id="ARBA00022692"/>
    </source>
</evidence>
<feature type="domain" description="ABC transmembrane type-1" evidence="11">
    <location>
        <begin position="23"/>
        <end position="323"/>
    </location>
</feature>
<dbReference type="PROSITE" id="PS50929">
    <property type="entry name" value="ABC_TM1F"/>
    <property type="match status" value="1"/>
</dbReference>
<evidence type="ECO:0000256" key="2">
    <source>
        <dbReference type="ARBA" id="ARBA00022448"/>
    </source>
</evidence>
<comment type="caution">
    <text evidence="12">The sequence shown here is derived from an EMBL/GenBank/DDBJ whole genome shotgun (WGS) entry which is preliminary data.</text>
</comment>
<dbReference type="Pfam" id="PF00664">
    <property type="entry name" value="ABC_membrane"/>
    <property type="match status" value="1"/>
</dbReference>
<protein>
    <submittedName>
        <fullName evidence="12">ABC transporter ATP-binding protein/permease</fullName>
    </submittedName>
</protein>
<dbReference type="SUPFAM" id="SSF52540">
    <property type="entry name" value="P-loop containing nucleoside triphosphate hydrolases"/>
    <property type="match status" value="1"/>
</dbReference>
<dbReference type="Gene3D" id="1.20.1560.10">
    <property type="entry name" value="ABC transporter type 1, transmembrane domain"/>
    <property type="match status" value="2"/>
</dbReference>
<feature type="transmembrane region" description="Helical" evidence="9">
    <location>
        <begin position="180"/>
        <end position="200"/>
    </location>
</feature>
<sequence length="603" mass="66965">MNFIRTIRKIFTLVTARERRRILALFVCILLTAFIEMVGVASIMPFMAVVANPGLIQKTSLLLDFGNFLGIADRRAYVISLGVIALCFLVAGNIFAAITSAFVIRTGARLNQSLSHRLLAAYLHRPYEQFLRENSARLNRNILHEVYTVVFQVINPALNVTARVVSACSLIMLMVLIKPVLAIFIVLILGGFYTLAYIMVRKILKWNGERYHKFNRELAGIVADIFGGIKEIKLFGREAEYLARFKGPSCHVIKGQTVSGVVPQMPRYLMEVISFGGVILLVIYYLASGKEIATVLPLITLYAVAGYRLMPSLQQTFSGITQIRFNYPALKLLCHDLGDTPLEFFVDRDNSRVEPLHFDKEIRLEQVAYRYYGASTKALDVISLSIPANSVVAFVGASGSGKSTLIDLMLGLLTMQEGAMFVDGILIKAENMSSWQRNIGYVPQSIFLSDDTITRNIAFGVPADLIDHVAVQKAAQMANLHGFIETELPAGYDTVIGERGVRLSGGQRQRIGIARALYHDPKILILDEATSALDVISENAVLEAINTLAHKKTIIIVAHRFSTIRNSDLIYLLDNGRIVDRGTYEELMETCPRFLTMSGSQGE</sequence>
<evidence type="ECO:0000256" key="6">
    <source>
        <dbReference type="ARBA" id="ARBA00022840"/>
    </source>
</evidence>
<accession>A0AAW4KWV9</accession>
<keyword evidence="2" id="KW-0813">Transport</keyword>
<keyword evidence="4 9" id="KW-0812">Transmembrane</keyword>
<feature type="transmembrane region" description="Helical" evidence="9">
    <location>
        <begin position="77"/>
        <end position="104"/>
    </location>
</feature>
<dbReference type="FunFam" id="3.40.50.300:FF:000221">
    <property type="entry name" value="Multidrug ABC transporter ATP-binding protein"/>
    <property type="match status" value="1"/>
</dbReference>
<dbReference type="InterPro" id="IPR003593">
    <property type="entry name" value="AAA+_ATPase"/>
</dbReference>
<feature type="transmembrane region" description="Helical" evidence="9">
    <location>
        <begin position="292"/>
        <end position="310"/>
    </location>
</feature>
<dbReference type="PANTHER" id="PTHR24221:SF654">
    <property type="entry name" value="ATP-BINDING CASSETTE SUB-FAMILY B MEMBER 6"/>
    <property type="match status" value="1"/>
</dbReference>
<dbReference type="GO" id="GO:0016887">
    <property type="term" value="F:ATP hydrolysis activity"/>
    <property type="evidence" value="ECO:0007669"/>
    <property type="project" value="InterPro"/>
</dbReference>
<dbReference type="GO" id="GO:0005886">
    <property type="term" value="C:plasma membrane"/>
    <property type="evidence" value="ECO:0007669"/>
    <property type="project" value="UniProtKB-SubCell"/>
</dbReference>
<dbReference type="InterPro" id="IPR003439">
    <property type="entry name" value="ABC_transporter-like_ATP-bd"/>
</dbReference>
<dbReference type="PANTHER" id="PTHR24221">
    <property type="entry name" value="ATP-BINDING CASSETTE SUB-FAMILY B"/>
    <property type="match status" value="1"/>
</dbReference>
<gene>
    <name evidence="12" type="ORF">KI809_01840</name>
</gene>
<evidence type="ECO:0000256" key="1">
    <source>
        <dbReference type="ARBA" id="ARBA00004651"/>
    </source>
</evidence>
<evidence type="ECO:0000313" key="12">
    <source>
        <dbReference type="EMBL" id="MBT0663028.1"/>
    </source>
</evidence>
<dbReference type="InterPro" id="IPR039421">
    <property type="entry name" value="Type_1_exporter"/>
</dbReference>
<evidence type="ECO:0000256" key="5">
    <source>
        <dbReference type="ARBA" id="ARBA00022741"/>
    </source>
</evidence>
<evidence type="ECO:0000256" key="9">
    <source>
        <dbReference type="SAM" id="Phobius"/>
    </source>
</evidence>